<keyword evidence="1" id="KW-0812">Transmembrane</keyword>
<evidence type="ECO:0000313" key="3">
    <source>
        <dbReference type="Proteomes" id="UP000233249"/>
    </source>
</evidence>
<feature type="transmembrane region" description="Helical" evidence="1">
    <location>
        <begin position="9"/>
        <end position="28"/>
    </location>
</feature>
<accession>A0A2N0X6W1</accession>
<feature type="transmembrane region" description="Helical" evidence="1">
    <location>
        <begin position="48"/>
        <end position="65"/>
    </location>
</feature>
<sequence>MSTFDIRNVIGALLGLYGLVLCACFFFLDPGVNPEDMAAKEASDNLWTGLGMVLVALMFFAWARLNPIRMENNDA</sequence>
<protein>
    <submittedName>
        <fullName evidence="2">Cell wall anchor protein</fullName>
    </submittedName>
</protein>
<evidence type="ECO:0000313" key="2">
    <source>
        <dbReference type="EMBL" id="PKF68435.1"/>
    </source>
</evidence>
<keyword evidence="1" id="KW-0472">Membrane</keyword>
<dbReference type="EMBL" id="PJAF01000018">
    <property type="protein sequence ID" value="PKF68435.1"/>
    <property type="molecule type" value="Genomic_DNA"/>
</dbReference>
<gene>
    <name evidence="2" type="ORF">CXB45_06875</name>
</gene>
<name>A0A2N0X6W1_9CORY</name>
<organism evidence="2 3">
    <name type="scientific">Corynebacterium mastitidis</name>
    <dbReference type="NCBI Taxonomy" id="161890"/>
    <lineage>
        <taxon>Bacteria</taxon>
        <taxon>Bacillati</taxon>
        <taxon>Actinomycetota</taxon>
        <taxon>Actinomycetes</taxon>
        <taxon>Mycobacteriales</taxon>
        <taxon>Corynebacteriaceae</taxon>
        <taxon>Corynebacterium</taxon>
    </lineage>
</organism>
<dbReference type="RefSeq" id="WP_101173795.1">
    <property type="nucleotide sequence ID" value="NZ_JAKRKB010000002.1"/>
</dbReference>
<dbReference type="Proteomes" id="UP000233249">
    <property type="component" value="Unassembled WGS sequence"/>
</dbReference>
<dbReference type="AlphaFoldDB" id="A0A2N0X6W1"/>
<evidence type="ECO:0000256" key="1">
    <source>
        <dbReference type="SAM" id="Phobius"/>
    </source>
</evidence>
<dbReference type="PROSITE" id="PS51257">
    <property type="entry name" value="PROKAR_LIPOPROTEIN"/>
    <property type="match status" value="1"/>
</dbReference>
<proteinExistence type="predicted"/>
<comment type="caution">
    <text evidence="2">The sequence shown here is derived from an EMBL/GenBank/DDBJ whole genome shotgun (WGS) entry which is preliminary data.</text>
</comment>
<dbReference type="STRING" id="1121365.GCA_000375365_01311"/>
<reference evidence="2 3" key="1">
    <citation type="submission" date="2017-12" db="EMBL/GenBank/DDBJ databases">
        <title>Corynebacterium mastitidis 16-1433 Genome.</title>
        <authorList>
            <person name="Gulvik C.A."/>
        </authorList>
    </citation>
    <scope>NUCLEOTIDE SEQUENCE [LARGE SCALE GENOMIC DNA]</scope>
    <source>
        <strain evidence="2 3">16-1433</strain>
    </source>
</reference>
<keyword evidence="1" id="KW-1133">Transmembrane helix</keyword>
<dbReference type="OrthoDB" id="5196985at2"/>